<organism evidence="1 2">
    <name type="scientific">Fusarium irregulare</name>
    <dbReference type="NCBI Taxonomy" id="2494466"/>
    <lineage>
        <taxon>Eukaryota</taxon>
        <taxon>Fungi</taxon>
        <taxon>Dikarya</taxon>
        <taxon>Ascomycota</taxon>
        <taxon>Pezizomycotina</taxon>
        <taxon>Sordariomycetes</taxon>
        <taxon>Hypocreomycetidae</taxon>
        <taxon>Hypocreales</taxon>
        <taxon>Nectriaceae</taxon>
        <taxon>Fusarium</taxon>
        <taxon>Fusarium incarnatum-equiseti species complex</taxon>
    </lineage>
</organism>
<accession>A0A9W8PFS8</accession>
<dbReference type="AlphaFoldDB" id="A0A9W8PFS8"/>
<dbReference type="Proteomes" id="UP001152130">
    <property type="component" value="Unassembled WGS sequence"/>
</dbReference>
<protein>
    <submittedName>
        <fullName evidence="1">Uncharacterized protein</fullName>
    </submittedName>
</protein>
<gene>
    <name evidence="1" type="ORF">NW766_011028</name>
</gene>
<proteinExistence type="predicted"/>
<name>A0A9W8PFS8_9HYPO</name>
<evidence type="ECO:0000313" key="2">
    <source>
        <dbReference type="Proteomes" id="UP001152130"/>
    </source>
</evidence>
<dbReference type="EMBL" id="JAPDHF010000021">
    <property type="protein sequence ID" value="KAJ4005479.1"/>
    <property type="molecule type" value="Genomic_DNA"/>
</dbReference>
<sequence length="253" mass="27927">MLHVLRSFHGMRQSYGSNAIAGRGDTPIAFDYENTAAVQLSTNPASAYGVTLAACARGKPPPKALHYRLLGHVEPFLDTVKAFTSGGDDPNETIRVGNYTLVDLQRGQVFSAALTLRSYFNLFSDIGRMWGSLSQENVIPRVRLCEDLAYAADERNPDAMANRMGKLLQWSQHAADSVKRVPDEKQREIMNGMQFRIDDFTKTTRDISFPSASVAKAIEAGTQVTQDAAQNSIEQRFKASALSRFGKQSCLPF</sequence>
<keyword evidence="2" id="KW-1185">Reference proteome</keyword>
<reference evidence="1" key="1">
    <citation type="submission" date="2022-10" db="EMBL/GenBank/DDBJ databases">
        <title>Fusarium specimens isolated from Avocado Roots.</title>
        <authorList>
            <person name="Stajich J."/>
            <person name="Roper C."/>
            <person name="Heimlech-Rivalta G."/>
        </authorList>
    </citation>
    <scope>NUCLEOTIDE SEQUENCE</scope>
    <source>
        <strain evidence="1">CF00143</strain>
    </source>
</reference>
<dbReference type="OrthoDB" id="5406275at2759"/>
<comment type="caution">
    <text evidence="1">The sequence shown here is derived from an EMBL/GenBank/DDBJ whole genome shotgun (WGS) entry which is preliminary data.</text>
</comment>
<evidence type="ECO:0000313" key="1">
    <source>
        <dbReference type="EMBL" id="KAJ4005479.1"/>
    </source>
</evidence>